<dbReference type="Proteomes" id="UP000651050">
    <property type="component" value="Unassembled WGS sequence"/>
</dbReference>
<dbReference type="RefSeq" id="WP_196987873.1">
    <property type="nucleotide sequence ID" value="NZ_JADWYS010000001.1"/>
</dbReference>
<proteinExistence type="predicted"/>
<name>A0A931H7N5_9BURK</name>
<reference evidence="2" key="1">
    <citation type="submission" date="2020-11" db="EMBL/GenBank/DDBJ databases">
        <title>Bacterial whole genome sequence for Caenimonas sp. DR4.4.</title>
        <authorList>
            <person name="Le V."/>
            <person name="Ko S.-R."/>
            <person name="Ahn C.-Y."/>
            <person name="Oh H.-M."/>
        </authorList>
    </citation>
    <scope>NUCLEOTIDE SEQUENCE</scope>
    <source>
        <strain evidence="2">DR4.4</strain>
    </source>
</reference>
<sequence>MISYEVDPSLYASEPEAPQLDDGFSRPQHGEDEAPVALGGEDEPLEAVLSEKSDF</sequence>
<dbReference type="AlphaFoldDB" id="A0A931H7N5"/>
<keyword evidence="3" id="KW-1185">Reference proteome</keyword>
<accession>A0A931H7N5</accession>
<gene>
    <name evidence="2" type="ORF">I5803_18955</name>
</gene>
<evidence type="ECO:0000313" key="3">
    <source>
        <dbReference type="Proteomes" id="UP000651050"/>
    </source>
</evidence>
<comment type="caution">
    <text evidence="2">The sequence shown here is derived from an EMBL/GenBank/DDBJ whole genome shotgun (WGS) entry which is preliminary data.</text>
</comment>
<evidence type="ECO:0000256" key="1">
    <source>
        <dbReference type="SAM" id="MobiDB-lite"/>
    </source>
</evidence>
<protein>
    <submittedName>
        <fullName evidence="2">Uncharacterized protein</fullName>
    </submittedName>
</protein>
<feature type="region of interest" description="Disordered" evidence="1">
    <location>
        <begin position="1"/>
        <end position="55"/>
    </location>
</feature>
<organism evidence="2 3">
    <name type="scientific">Caenimonas aquaedulcis</name>
    <dbReference type="NCBI Taxonomy" id="2793270"/>
    <lineage>
        <taxon>Bacteria</taxon>
        <taxon>Pseudomonadati</taxon>
        <taxon>Pseudomonadota</taxon>
        <taxon>Betaproteobacteria</taxon>
        <taxon>Burkholderiales</taxon>
        <taxon>Comamonadaceae</taxon>
        <taxon>Caenimonas</taxon>
    </lineage>
</organism>
<dbReference type="EMBL" id="JADWYS010000001">
    <property type="protein sequence ID" value="MBG9390116.1"/>
    <property type="molecule type" value="Genomic_DNA"/>
</dbReference>
<evidence type="ECO:0000313" key="2">
    <source>
        <dbReference type="EMBL" id="MBG9390116.1"/>
    </source>
</evidence>